<sequence>MIIKIFDFFNKLVSFIRESFVFKKVVAFYTPFSWKRSLGSFAVLLFLVGAYFRIFDDATCLEGNCKDSLSKIQFRNGDIYQGTFVDSKPQGFGAFWSQKGDYYQGSWFRGMKHGKGKYVYPNGTEYVGDFTFNKKEGVGVFKWADGSTLEGSWIGDRPQGQGVLSLPGSRKFVGYYQKGSIYDGEGVFIYSDGSKYLGSWKAGMRHGFGVLVAPGGIVLFKGMWENDRKVLGPLDKPFAIAQDKLGAGSSTGSGQVLRQAQDKHTSKAIKKKKGN</sequence>
<name>A0A2M9XFT7_9LEPT</name>
<comment type="caution">
    <text evidence="3">The sequence shown here is derived from an EMBL/GenBank/DDBJ whole genome shotgun (WGS) entry which is preliminary data.</text>
</comment>
<evidence type="ECO:0008006" key="5">
    <source>
        <dbReference type="Google" id="ProtNLM"/>
    </source>
</evidence>
<keyword evidence="4" id="KW-1185">Reference proteome</keyword>
<proteinExistence type="predicted"/>
<accession>A0A2M9XFT7</accession>
<dbReference type="GO" id="GO:0005829">
    <property type="term" value="C:cytosol"/>
    <property type="evidence" value="ECO:0007669"/>
    <property type="project" value="TreeGrafter"/>
</dbReference>
<reference evidence="3 4" key="1">
    <citation type="submission" date="2017-07" db="EMBL/GenBank/DDBJ databases">
        <title>Leptospira spp. isolated from tropical soils.</title>
        <authorList>
            <person name="Thibeaux R."/>
            <person name="Iraola G."/>
            <person name="Ferres I."/>
            <person name="Bierque E."/>
            <person name="Girault D."/>
            <person name="Soupe-Gilbert M.-E."/>
            <person name="Picardeau M."/>
            <person name="Goarant C."/>
        </authorList>
    </citation>
    <scope>NUCLEOTIDE SEQUENCE [LARGE SCALE GENOMIC DNA]</scope>
    <source>
        <strain evidence="3 4">MCA1-C-A1</strain>
    </source>
</reference>
<dbReference type="EMBL" id="NPDN01000002">
    <property type="protein sequence ID" value="PJZ26546.1"/>
    <property type="molecule type" value="Genomic_DNA"/>
</dbReference>
<feature type="region of interest" description="Disordered" evidence="2">
    <location>
        <begin position="246"/>
        <end position="275"/>
    </location>
</feature>
<dbReference type="Gene3D" id="2.20.110.10">
    <property type="entry name" value="Histone H3 K4-specific methyltransferase SET7/9 N-terminal domain"/>
    <property type="match status" value="3"/>
</dbReference>
<dbReference type="SMART" id="SM00698">
    <property type="entry name" value="MORN"/>
    <property type="match status" value="5"/>
</dbReference>
<organism evidence="3 4">
    <name type="scientific">Leptospira hartskeerlii</name>
    <dbReference type="NCBI Taxonomy" id="2023177"/>
    <lineage>
        <taxon>Bacteria</taxon>
        <taxon>Pseudomonadati</taxon>
        <taxon>Spirochaetota</taxon>
        <taxon>Spirochaetia</taxon>
        <taxon>Leptospirales</taxon>
        <taxon>Leptospiraceae</taxon>
        <taxon>Leptospira</taxon>
    </lineage>
</organism>
<dbReference type="Pfam" id="PF02493">
    <property type="entry name" value="MORN"/>
    <property type="match status" value="6"/>
</dbReference>
<dbReference type="AlphaFoldDB" id="A0A2M9XFT7"/>
<dbReference type="OrthoDB" id="346046at2"/>
<dbReference type="Proteomes" id="UP000232196">
    <property type="component" value="Unassembled WGS sequence"/>
</dbReference>
<protein>
    <recommendedName>
        <fullName evidence="5">Membrane-binding protein</fullName>
    </recommendedName>
</protein>
<dbReference type="PANTHER" id="PTHR43215">
    <property type="entry name" value="RADIAL SPOKE HEAD 1 HOMOLOG"/>
    <property type="match status" value="1"/>
</dbReference>
<dbReference type="InterPro" id="IPR003409">
    <property type="entry name" value="MORN"/>
</dbReference>
<evidence type="ECO:0000313" key="4">
    <source>
        <dbReference type="Proteomes" id="UP000232196"/>
    </source>
</evidence>
<feature type="compositionally biased region" description="Polar residues" evidence="2">
    <location>
        <begin position="248"/>
        <end position="258"/>
    </location>
</feature>
<dbReference type="RefSeq" id="WP_100705372.1">
    <property type="nucleotide sequence ID" value="NZ_NPDL01000002.1"/>
</dbReference>
<evidence type="ECO:0000256" key="2">
    <source>
        <dbReference type="SAM" id="MobiDB-lite"/>
    </source>
</evidence>
<dbReference type="PANTHER" id="PTHR43215:SF14">
    <property type="entry name" value="RADIAL SPOKE HEAD 1 HOMOLOG"/>
    <property type="match status" value="1"/>
</dbReference>
<evidence type="ECO:0000313" key="3">
    <source>
        <dbReference type="EMBL" id="PJZ26546.1"/>
    </source>
</evidence>
<feature type="compositionally biased region" description="Basic residues" evidence="2">
    <location>
        <begin position="266"/>
        <end position="275"/>
    </location>
</feature>
<gene>
    <name evidence="3" type="ORF">CH357_03355</name>
</gene>
<dbReference type="SUPFAM" id="SSF82185">
    <property type="entry name" value="Histone H3 K4-specific methyltransferase SET7/9 N-terminal domain"/>
    <property type="match status" value="1"/>
</dbReference>
<evidence type="ECO:0000256" key="1">
    <source>
        <dbReference type="ARBA" id="ARBA00022737"/>
    </source>
</evidence>
<keyword evidence="1" id="KW-0677">Repeat</keyword>